<evidence type="ECO:0000256" key="2">
    <source>
        <dbReference type="ARBA" id="ARBA00006019"/>
    </source>
</evidence>
<evidence type="ECO:0000313" key="7">
    <source>
        <dbReference type="EMBL" id="RYR76349.1"/>
    </source>
</evidence>
<dbReference type="EMBL" id="SDMP01000001">
    <property type="protein sequence ID" value="RYR76349.1"/>
    <property type="molecule type" value="Genomic_DNA"/>
</dbReference>
<dbReference type="SUPFAM" id="SSF81382">
    <property type="entry name" value="Skp1 dimerisation domain-like"/>
    <property type="match status" value="1"/>
</dbReference>
<comment type="similarity">
    <text evidence="3">Belongs to the SKP1 family.</text>
</comment>
<protein>
    <recommendedName>
        <fullName evidence="9">SKP1-like protein</fullName>
    </recommendedName>
</protein>
<dbReference type="InterPro" id="IPR016897">
    <property type="entry name" value="SKP1"/>
</dbReference>
<dbReference type="Pfam" id="PF01466">
    <property type="entry name" value="Skp1"/>
    <property type="match status" value="1"/>
</dbReference>
<dbReference type="SMART" id="SM00512">
    <property type="entry name" value="Skp1"/>
    <property type="match status" value="1"/>
</dbReference>
<dbReference type="AlphaFoldDB" id="A0A445ELK7"/>
<dbReference type="GO" id="GO:0009867">
    <property type="term" value="P:jasmonic acid mediated signaling pathway"/>
    <property type="evidence" value="ECO:0007669"/>
    <property type="project" value="UniProtKB-ARBA"/>
</dbReference>
<dbReference type="InterPro" id="IPR016072">
    <property type="entry name" value="Skp1_comp_dimer"/>
</dbReference>
<sequence length="405" mass="46709">MSSTMEECKSSSKSFEETWSLLQKAINRTISVAEGLDSFTSKDYISYYTHPSKFNSLLNLIVYELCTEKLGEENAKLLYFQYKKAIEDYISSKVLPSLRGKKDDILLRELLTRWSNHKTLTYWLLRFFHYLDRYYLPRFGHPSTEETSLLSFYDLVFDDEMNQQVGDAILSMIHEESAGEKVDWKLINNIVAIHPEIGDRSTKNHAQGFVERLVKDNVAFYSDVASNWIASSSFKFKDHTPKEEKLHENPIVSSKRIKLVSSDGDVFEVDYKVAVMSQTIEDVIKANPAAASDEISISLVNSRTLKKVIEYCKKHTTESESESESSSKWDDEFLKVDQPEKLFDLVLASNYLNIKSLLDLTTNKIGDMIKGKSQSEIRKIFNIKQELTPQEEQEIKNEHAQAFQY</sequence>
<name>A0A445ELK7_ARAHY</name>
<dbReference type="GO" id="GO:0006511">
    <property type="term" value="P:ubiquitin-dependent protein catabolic process"/>
    <property type="evidence" value="ECO:0007669"/>
    <property type="project" value="InterPro"/>
</dbReference>
<gene>
    <name evidence="7" type="ORF">Ahy_A01g000945</name>
</gene>
<feature type="domain" description="SKP1 component dimerisation" evidence="6">
    <location>
        <begin position="355"/>
        <end position="402"/>
    </location>
</feature>
<dbReference type="SUPFAM" id="SSF74788">
    <property type="entry name" value="Cullin repeat-like"/>
    <property type="match status" value="1"/>
</dbReference>
<dbReference type="InterPro" id="IPR001232">
    <property type="entry name" value="SKP1-like"/>
</dbReference>
<reference evidence="7 8" key="1">
    <citation type="submission" date="2019-01" db="EMBL/GenBank/DDBJ databases">
        <title>Sequencing of cultivated peanut Arachis hypogaea provides insights into genome evolution and oil improvement.</title>
        <authorList>
            <person name="Chen X."/>
        </authorList>
    </citation>
    <scope>NUCLEOTIDE SEQUENCE [LARGE SCALE GENOMIC DNA]</scope>
    <source>
        <strain evidence="8">cv. Fuhuasheng</strain>
        <tissue evidence="7">Leaves</tissue>
    </source>
</reference>
<dbReference type="Pfam" id="PF00888">
    <property type="entry name" value="Cullin"/>
    <property type="match status" value="1"/>
</dbReference>
<dbReference type="Gene3D" id="1.20.1310.10">
    <property type="entry name" value="Cullin Repeats"/>
    <property type="match status" value="2"/>
</dbReference>
<dbReference type="CDD" id="cd18322">
    <property type="entry name" value="BTB_POZ_SKP1"/>
    <property type="match status" value="1"/>
</dbReference>
<keyword evidence="4" id="KW-0833">Ubl conjugation pathway</keyword>
<dbReference type="InterPro" id="IPR016159">
    <property type="entry name" value="Cullin_repeat-like_dom_sf"/>
</dbReference>
<evidence type="ECO:0000259" key="6">
    <source>
        <dbReference type="Pfam" id="PF01466"/>
    </source>
</evidence>
<comment type="pathway">
    <text evidence="1">Protein modification; protein ubiquitination.</text>
</comment>
<dbReference type="InterPro" id="IPR011333">
    <property type="entry name" value="SKP1/BTB/POZ_sf"/>
</dbReference>
<comment type="caution">
    <text evidence="7">The sequence shown here is derived from an EMBL/GenBank/DDBJ whole genome shotgun (WGS) entry which is preliminary data.</text>
</comment>
<feature type="domain" description="Cullin N-terminal" evidence="5">
    <location>
        <begin position="61"/>
        <end position="285"/>
    </location>
</feature>
<dbReference type="Gene3D" id="3.30.710.10">
    <property type="entry name" value="Potassium Channel Kv1.1, Chain A"/>
    <property type="match status" value="1"/>
</dbReference>
<dbReference type="SUPFAM" id="SSF54695">
    <property type="entry name" value="POZ domain"/>
    <property type="match status" value="1"/>
</dbReference>
<evidence type="ECO:0000313" key="8">
    <source>
        <dbReference type="Proteomes" id="UP000289738"/>
    </source>
</evidence>
<organism evidence="7 8">
    <name type="scientific">Arachis hypogaea</name>
    <name type="common">Peanut</name>
    <dbReference type="NCBI Taxonomy" id="3818"/>
    <lineage>
        <taxon>Eukaryota</taxon>
        <taxon>Viridiplantae</taxon>
        <taxon>Streptophyta</taxon>
        <taxon>Embryophyta</taxon>
        <taxon>Tracheophyta</taxon>
        <taxon>Spermatophyta</taxon>
        <taxon>Magnoliopsida</taxon>
        <taxon>eudicotyledons</taxon>
        <taxon>Gunneridae</taxon>
        <taxon>Pentapetalae</taxon>
        <taxon>rosids</taxon>
        <taxon>fabids</taxon>
        <taxon>Fabales</taxon>
        <taxon>Fabaceae</taxon>
        <taxon>Papilionoideae</taxon>
        <taxon>50 kb inversion clade</taxon>
        <taxon>dalbergioids sensu lato</taxon>
        <taxon>Dalbergieae</taxon>
        <taxon>Pterocarpus clade</taxon>
        <taxon>Arachis</taxon>
    </lineage>
</organism>
<accession>A0A445ELK7</accession>
<dbReference type="STRING" id="3818.A0A445ELK7"/>
<evidence type="ECO:0000259" key="5">
    <source>
        <dbReference type="Pfam" id="PF00888"/>
    </source>
</evidence>
<evidence type="ECO:0000256" key="1">
    <source>
        <dbReference type="ARBA" id="ARBA00004906"/>
    </source>
</evidence>
<dbReference type="GO" id="GO:0031625">
    <property type="term" value="F:ubiquitin protein ligase binding"/>
    <property type="evidence" value="ECO:0007669"/>
    <property type="project" value="InterPro"/>
</dbReference>
<keyword evidence="8" id="KW-1185">Reference proteome</keyword>
<comment type="similarity">
    <text evidence="2">Belongs to the cullin family.</text>
</comment>
<proteinExistence type="inferred from homology"/>
<dbReference type="Proteomes" id="UP000289738">
    <property type="component" value="Chromosome A01"/>
</dbReference>
<dbReference type="PANTHER" id="PTHR11165">
    <property type="entry name" value="SKP1"/>
    <property type="match status" value="1"/>
</dbReference>
<evidence type="ECO:0000256" key="4">
    <source>
        <dbReference type="ARBA" id="ARBA00022786"/>
    </source>
</evidence>
<evidence type="ECO:0008006" key="9">
    <source>
        <dbReference type="Google" id="ProtNLM"/>
    </source>
</evidence>
<dbReference type="InterPro" id="IPR036296">
    <property type="entry name" value="SKP1-like_dim_sf"/>
</dbReference>
<dbReference type="InterPro" id="IPR001373">
    <property type="entry name" value="Cullin_N"/>
</dbReference>
<evidence type="ECO:0000256" key="3">
    <source>
        <dbReference type="ARBA" id="ARBA00009993"/>
    </source>
</evidence>